<feature type="region of interest" description="Disordered" evidence="1">
    <location>
        <begin position="12"/>
        <end position="37"/>
    </location>
</feature>
<keyword evidence="3" id="KW-1185">Reference proteome</keyword>
<evidence type="ECO:0000313" key="3">
    <source>
        <dbReference type="Proteomes" id="UP000002029"/>
    </source>
</evidence>
<gene>
    <name evidence="2" type="ordered locus">Sros_8640</name>
</gene>
<dbReference type="KEGG" id="sro:Sros_8640"/>
<feature type="compositionally biased region" description="Low complexity" evidence="1">
    <location>
        <begin position="12"/>
        <end position="23"/>
    </location>
</feature>
<reference evidence="2 3" key="1">
    <citation type="journal article" date="2010" name="Stand. Genomic Sci.">
        <title>Complete genome sequence of Streptosporangium roseum type strain (NI 9100).</title>
        <authorList>
            <person name="Nolan M."/>
            <person name="Sikorski J."/>
            <person name="Jando M."/>
            <person name="Lucas S."/>
            <person name="Lapidus A."/>
            <person name="Glavina Del Rio T."/>
            <person name="Chen F."/>
            <person name="Tice H."/>
            <person name="Pitluck S."/>
            <person name="Cheng J.F."/>
            <person name="Chertkov O."/>
            <person name="Sims D."/>
            <person name="Meincke L."/>
            <person name="Brettin T."/>
            <person name="Han C."/>
            <person name="Detter J.C."/>
            <person name="Bruce D."/>
            <person name="Goodwin L."/>
            <person name="Land M."/>
            <person name="Hauser L."/>
            <person name="Chang Y.J."/>
            <person name="Jeffries C.D."/>
            <person name="Ivanova N."/>
            <person name="Mavromatis K."/>
            <person name="Mikhailova N."/>
            <person name="Chen A."/>
            <person name="Palaniappan K."/>
            <person name="Chain P."/>
            <person name="Rohde M."/>
            <person name="Goker M."/>
            <person name="Bristow J."/>
            <person name="Eisen J.A."/>
            <person name="Markowitz V."/>
            <person name="Hugenholtz P."/>
            <person name="Kyrpides N.C."/>
            <person name="Klenk H.P."/>
        </authorList>
    </citation>
    <scope>NUCLEOTIDE SEQUENCE [LARGE SCALE GENOMIC DNA]</scope>
    <source>
        <strain evidence="3">ATCC 12428 / DSM 43021 / JCM 3005 / NI 9100</strain>
    </source>
</reference>
<dbReference type="AlphaFoldDB" id="D2B448"/>
<dbReference type="STRING" id="479432.Sros_8640"/>
<proteinExistence type="predicted"/>
<dbReference type="HOGENOM" id="CLU_2002685_0_0_11"/>
<evidence type="ECO:0000256" key="1">
    <source>
        <dbReference type="SAM" id="MobiDB-lite"/>
    </source>
</evidence>
<name>D2B448_STRRD</name>
<accession>D2B448</accession>
<dbReference type="Proteomes" id="UP000002029">
    <property type="component" value="Chromosome"/>
</dbReference>
<sequence length="124" mass="13455">MMLVMAASVWRSRAPSSTSHSSRQVPGRKFSRCGHDQRTFRGDFDGTALTRRVSRSAQPVAAASCRQAVQRRAGMRSPPFAGRWVGDEAGHATSSIASHGATARAVGVSPANVVTSRWRWDWST</sequence>
<evidence type="ECO:0000313" key="2">
    <source>
        <dbReference type="EMBL" id="ACZ91282.1"/>
    </source>
</evidence>
<protein>
    <submittedName>
        <fullName evidence="2">Uncharacterized protein</fullName>
    </submittedName>
</protein>
<dbReference type="EMBL" id="CP001814">
    <property type="protein sequence ID" value="ACZ91282.1"/>
    <property type="molecule type" value="Genomic_DNA"/>
</dbReference>
<organism evidence="2 3">
    <name type="scientific">Streptosporangium roseum (strain ATCC 12428 / DSM 43021 / JCM 3005 / KCTC 9067 / NCIMB 10171 / NRRL 2505 / NI 9100)</name>
    <dbReference type="NCBI Taxonomy" id="479432"/>
    <lineage>
        <taxon>Bacteria</taxon>
        <taxon>Bacillati</taxon>
        <taxon>Actinomycetota</taxon>
        <taxon>Actinomycetes</taxon>
        <taxon>Streptosporangiales</taxon>
        <taxon>Streptosporangiaceae</taxon>
        <taxon>Streptosporangium</taxon>
    </lineage>
</organism>